<keyword evidence="1" id="KW-0805">Transcription regulation</keyword>
<dbReference type="RefSeq" id="WP_256602705.1">
    <property type="nucleotide sequence ID" value="NZ_JANIBJ010000021.1"/>
</dbReference>
<dbReference type="Pfam" id="PF00486">
    <property type="entry name" value="Trans_reg_C"/>
    <property type="match status" value="1"/>
</dbReference>
<organism evidence="8 9">
    <name type="scientific">Methylomonas subterranea</name>
    <dbReference type="NCBI Taxonomy" id="2952225"/>
    <lineage>
        <taxon>Bacteria</taxon>
        <taxon>Pseudomonadati</taxon>
        <taxon>Pseudomonadota</taxon>
        <taxon>Gammaproteobacteria</taxon>
        <taxon>Methylococcales</taxon>
        <taxon>Methylococcaceae</taxon>
        <taxon>Methylomonas</taxon>
    </lineage>
</organism>
<dbReference type="InterPro" id="IPR001789">
    <property type="entry name" value="Sig_transdc_resp-reg_receiver"/>
</dbReference>
<dbReference type="Pfam" id="PF00072">
    <property type="entry name" value="Response_reg"/>
    <property type="match status" value="1"/>
</dbReference>
<evidence type="ECO:0000259" key="7">
    <source>
        <dbReference type="PROSITE" id="PS51755"/>
    </source>
</evidence>
<dbReference type="Gene3D" id="3.40.50.2300">
    <property type="match status" value="1"/>
</dbReference>
<dbReference type="InterPro" id="IPR036388">
    <property type="entry name" value="WH-like_DNA-bd_sf"/>
</dbReference>
<reference evidence="8 9" key="1">
    <citation type="submission" date="2022-07" db="EMBL/GenBank/DDBJ databases">
        <title>Methylomonas rivi sp. nov., Methylomonas rosea sp. nov., Methylomonas aureus sp. nov. and Methylomonas subterranea sp. nov., four novel methanotrophs isolated from a freshwater creek and the deep terrestrial subsurface.</title>
        <authorList>
            <person name="Abin C."/>
            <person name="Sankaranarayanan K."/>
            <person name="Garner C."/>
            <person name="Sindelar R."/>
            <person name="Kotary K."/>
            <person name="Garner R."/>
            <person name="Barclay S."/>
            <person name="Lawson P."/>
            <person name="Krumholz L."/>
        </authorList>
    </citation>
    <scope>NUCLEOTIDE SEQUENCE [LARGE SCALE GENOMIC DNA]</scope>
    <source>
        <strain evidence="8 9">SURF-2</strain>
    </source>
</reference>
<dbReference type="Gene3D" id="6.10.250.690">
    <property type="match status" value="1"/>
</dbReference>
<dbReference type="SMART" id="SM00862">
    <property type="entry name" value="Trans_reg_C"/>
    <property type="match status" value="1"/>
</dbReference>
<feature type="domain" description="Response regulatory" evidence="6">
    <location>
        <begin position="2"/>
        <end position="116"/>
    </location>
</feature>
<evidence type="ECO:0000256" key="3">
    <source>
        <dbReference type="ARBA" id="ARBA00023163"/>
    </source>
</evidence>
<evidence type="ECO:0000256" key="2">
    <source>
        <dbReference type="ARBA" id="ARBA00023125"/>
    </source>
</evidence>
<comment type="caution">
    <text evidence="8">The sequence shown here is derived from an EMBL/GenBank/DDBJ whole genome shotgun (WGS) entry which is preliminary data.</text>
</comment>
<dbReference type="PANTHER" id="PTHR48111">
    <property type="entry name" value="REGULATOR OF RPOS"/>
    <property type="match status" value="1"/>
</dbReference>
<evidence type="ECO:0000313" key="8">
    <source>
        <dbReference type="EMBL" id="MCQ8104884.1"/>
    </source>
</evidence>
<feature type="DNA-binding region" description="OmpR/PhoB-type" evidence="5">
    <location>
        <begin position="124"/>
        <end position="220"/>
    </location>
</feature>
<accession>A0ABT1TJG0</accession>
<dbReference type="Proteomes" id="UP001524499">
    <property type="component" value="Unassembled WGS sequence"/>
</dbReference>
<sequence length="223" mass="24648">MKILLVEDDAVLVDGLIHTLGKAGYEVNCAMTGARAEHLLTTQDFELVVLDLGLPDADGLELLQGIRQRKQPLPVLILTARDSPNDKARGMEKGADDYLTKPFELTELEARIHALIRRCYGGFQCDIVVGRLALNTRDNQVLLDGLPLPLLPREYAVMELLLLEAGKVVSKSRLGQRLSPKAGALPDNAIEVYIHRVRKRVESYGITIKTIRGLGYLLETIDA</sequence>
<dbReference type="PROSITE" id="PS51755">
    <property type="entry name" value="OMPR_PHOB"/>
    <property type="match status" value="1"/>
</dbReference>
<keyword evidence="2 5" id="KW-0238">DNA-binding</keyword>
<evidence type="ECO:0000256" key="1">
    <source>
        <dbReference type="ARBA" id="ARBA00023015"/>
    </source>
</evidence>
<dbReference type="PROSITE" id="PS50110">
    <property type="entry name" value="RESPONSE_REGULATORY"/>
    <property type="match status" value="1"/>
</dbReference>
<proteinExistence type="predicted"/>
<protein>
    <submittedName>
        <fullName evidence="8">Response regulator</fullName>
    </submittedName>
</protein>
<evidence type="ECO:0000313" key="9">
    <source>
        <dbReference type="Proteomes" id="UP001524499"/>
    </source>
</evidence>
<dbReference type="Gene3D" id="1.10.10.10">
    <property type="entry name" value="Winged helix-like DNA-binding domain superfamily/Winged helix DNA-binding domain"/>
    <property type="match status" value="1"/>
</dbReference>
<dbReference type="CDD" id="cd00383">
    <property type="entry name" value="trans_reg_C"/>
    <property type="match status" value="1"/>
</dbReference>
<dbReference type="PANTHER" id="PTHR48111:SF67">
    <property type="entry name" value="TRANSCRIPTIONAL REGULATORY PROTEIN TCTD"/>
    <property type="match status" value="1"/>
</dbReference>
<dbReference type="InterPro" id="IPR001867">
    <property type="entry name" value="OmpR/PhoB-type_DNA-bd"/>
</dbReference>
<keyword evidence="4" id="KW-0597">Phosphoprotein</keyword>
<dbReference type="SMART" id="SM00448">
    <property type="entry name" value="REC"/>
    <property type="match status" value="1"/>
</dbReference>
<feature type="domain" description="OmpR/PhoB-type" evidence="7">
    <location>
        <begin position="124"/>
        <end position="220"/>
    </location>
</feature>
<evidence type="ECO:0000256" key="4">
    <source>
        <dbReference type="PROSITE-ProRule" id="PRU00169"/>
    </source>
</evidence>
<dbReference type="EMBL" id="JANIBJ010000021">
    <property type="protein sequence ID" value="MCQ8104884.1"/>
    <property type="molecule type" value="Genomic_DNA"/>
</dbReference>
<dbReference type="InterPro" id="IPR011006">
    <property type="entry name" value="CheY-like_superfamily"/>
</dbReference>
<name>A0ABT1TJG0_9GAMM</name>
<dbReference type="SUPFAM" id="SSF52172">
    <property type="entry name" value="CheY-like"/>
    <property type="match status" value="1"/>
</dbReference>
<evidence type="ECO:0000259" key="6">
    <source>
        <dbReference type="PROSITE" id="PS50110"/>
    </source>
</evidence>
<keyword evidence="3" id="KW-0804">Transcription</keyword>
<evidence type="ECO:0000256" key="5">
    <source>
        <dbReference type="PROSITE-ProRule" id="PRU01091"/>
    </source>
</evidence>
<dbReference type="InterPro" id="IPR039420">
    <property type="entry name" value="WalR-like"/>
</dbReference>
<keyword evidence="9" id="KW-1185">Reference proteome</keyword>
<gene>
    <name evidence="8" type="ORF">NP590_12280</name>
</gene>
<dbReference type="CDD" id="cd17624">
    <property type="entry name" value="REC_OmpR_PmrA-like"/>
    <property type="match status" value="1"/>
</dbReference>
<feature type="modified residue" description="4-aspartylphosphate" evidence="4">
    <location>
        <position position="51"/>
    </location>
</feature>